<name>A0ABT2DFD1_9BURK</name>
<evidence type="ECO:0000313" key="1">
    <source>
        <dbReference type="EMBL" id="MCS0809924.1"/>
    </source>
</evidence>
<gene>
    <name evidence="1" type="ORF">NX774_18535</name>
</gene>
<sequence>MSFDSPTVNQRRRQLLRSAAAVPLAAGVPALALSATTGKPFSLADYRGKVVAHSSYLYFIDRRGMLRALLPFGRPAADIVHDARALLEEP</sequence>
<dbReference type="RefSeq" id="WP_258823739.1">
    <property type="nucleotide sequence ID" value="NZ_JANUHB010000004.1"/>
</dbReference>
<protein>
    <submittedName>
        <fullName evidence="1">Uncharacterized protein</fullName>
    </submittedName>
</protein>
<reference evidence="1 2" key="1">
    <citation type="submission" date="2022-08" db="EMBL/GenBank/DDBJ databases">
        <title>Reclassification of Massilia species as members of the genera Telluria, Duganella, Pseudoduganella, Mokoshia gen. nov. and Zemynaea gen. nov. using orthogonal and non-orthogonal genome-based approaches.</title>
        <authorList>
            <person name="Bowman J.P."/>
        </authorList>
    </citation>
    <scope>NUCLEOTIDE SEQUENCE [LARGE SCALE GENOMIC DNA]</scope>
    <source>
        <strain evidence="1 2">JCM 31605</strain>
    </source>
</reference>
<organism evidence="1 2">
    <name type="scientific">Massilia agilis</name>
    <dbReference type="NCBI Taxonomy" id="1811226"/>
    <lineage>
        <taxon>Bacteria</taxon>
        <taxon>Pseudomonadati</taxon>
        <taxon>Pseudomonadota</taxon>
        <taxon>Betaproteobacteria</taxon>
        <taxon>Burkholderiales</taxon>
        <taxon>Oxalobacteraceae</taxon>
        <taxon>Telluria group</taxon>
        <taxon>Massilia</taxon>
    </lineage>
</organism>
<proteinExistence type="predicted"/>
<dbReference type="PROSITE" id="PS51318">
    <property type="entry name" value="TAT"/>
    <property type="match status" value="1"/>
</dbReference>
<evidence type="ECO:0000313" key="2">
    <source>
        <dbReference type="Proteomes" id="UP001206126"/>
    </source>
</evidence>
<dbReference type="EMBL" id="JANUHB010000004">
    <property type="protein sequence ID" value="MCS0809924.1"/>
    <property type="molecule type" value="Genomic_DNA"/>
</dbReference>
<dbReference type="Proteomes" id="UP001206126">
    <property type="component" value="Unassembled WGS sequence"/>
</dbReference>
<dbReference type="InterPro" id="IPR006311">
    <property type="entry name" value="TAT_signal"/>
</dbReference>
<comment type="caution">
    <text evidence="1">The sequence shown here is derived from an EMBL/GenBank/DDBJ whole genome shotgun (WGS) entry which is preliminary data.</text>
</comment>
<keyword evidence="2" id="KW-1185">Reference proteome</keyword>
<accession>A0ABT2DFD1</accession>